<dbReference type="AlphaFoldDB" id="A0A8H7AVC2"/>
<sequence>MALLLEDSNCTAVICAASAELQTPSGSLFIDDRNPCFGIERSDECFTYSASEGLAKEEKKNLVRKIAQYHVAVFENIRLLPCLDILLRTAVHIFFDSETF</sequence>
<dbReference type="Proteomes" id="UP000606974">
    <property type="component" value="Unassembled WGS sequence"/>
</dbReference>
<gene>
    <name evidence="1" type="ORF">GJ744_007732</name>
</gene>
<name>A0A8H7AVC2_9EURO</name>
<evidence type="ECO:0000313" key="2">
    <source>
        <dbReference type="Proteomes" id="UP000606974"/>
    </source>
</evidence>
<dbReference type="EMBL" id="JAACFV010000004">
    <property type="protein sequence ID" value="KAF7513681.1"/>
    <property type="molecule type" value="Genomic_DNA"/>
</dbReference>
<keyword evidence="2" id="KW-1185">Reference proteome</keyword>
<organism evidence="1 2">
    <name type="scientific">Endocarpon pusillum</name>
    <dbReference type="NCBI Taxonomy" id="364733"/>
    <lineage>
        <taxon>Eukaryota</taxon>
        <taxon>Fungi</taxon>
        <taxon>Dikarya</taxon>
        <taxon>Ascomycota</taxon>
        <taxon>Pezizomycotina</taxon>
        <taxon>Eurotiomycetes</taxon>
        <taxon>Chaetothyriomycetidae</taxon>
        <taxon>Verrucariales</taxon>
        <taxon>Verrucariaceae</taxon>
        <taxon>Endocarpon</taxon>
    </lineage>
</organism>
<accession>A0A8H7AVC2</accession>
<comment type="caution">
    <text evidence="1">The sequence shown here is derived from an EMBL/GenBank/DDBJ whole genome shotgun (WGS) entry which is preliminary data.</text>
</comment>
<evidence type="ECO:0000313" key="1">
    <source>
        <dbReference type="EMBL" id="KAF7513681.1"/>
    </source>
</evidence>
<protein>
    <submittedName>
        <fullName evidence="1">Uncharacterized protein</fullName>
    </submittedName>
</protein>
<proteinExistence type="predicted"/>
<reference evidence="1" key="1">
    <citation type="submission" date="2020-02" db="EMBL/GenBank/DDBJ databases">
        <authorList>
            <person name="Palmer J.M."/>
        </authorList>
    </citation>
    <scope>NUCLEOTIDE SEQUENCE</scope>
    <source>
        <strain evidence="1">EPUS1.4</strain>
        <tissue evidence="1">Thallus</tissue>
    </source>
</reference>